<feature type="non-terminal residue" evidence="1">
    <location>
        <position position="1"/>
    </location>
</feature>
<dbReference type="OMA" id="CERISCI"/>
<dbReference type="PANTHER" id="PTHR34222">
    <property type="entry name" value="GAG_PRE-INTEGRS DOMAIN-CONTAINING PROTEIN"/>
    <property type="match status" value="1"/>
</dbReference>
<dbReference type="AlphaFoldDB" id="A0A151TIC1"/>
<dbReference type="PANTHER" id="PTHR34222:SF99">
    <property type="entry name" value="PROTEIN, PUTATIVE-RELATED"/>
    <property type="match status" value="1"/>
</dbReference>
<name>A0A151TIC1_CAJCA</name>
<reference evidence="1 2" key="1">
    <citation type="journal article" date="2012" name="Nat. Biotechnol.">
        <title>Draft genome sequence of pigeonpea (Cajanus cajan), an orphan legume crop of resource-poor farmers.</title>
        <authorList>
            <person name="Varshney R.K."/>
            <person name="Chen W."/>
            <person name="Li Y."/>
            <person name="Bharti A.K."/>
            <person name="Saxena R.K."/>
            <person name="Schlueter J.A."/>
            <person name="Donoghue M.T."/>
            <person name="Azam S."/>
            <person name="Fan G."/>
            <person name="Whaley A.M."/>
            <person name="Farmer A.D."/>
            <person name="Sheridan J."/>
            <person name="Iwata A."/>
            <person name="Tuteja R."/>
            <person name="Penmetsa R.V."/>
            <person name="Wu W."/>
            <person name="Upadhyaya H.D."/>
            <person name="Yang S.P."/>
            <person name="Shah T."/>
            <person name="Saxena K.B."/>
            <person name="Michael T."/>
            <person name="McCombie W.R."/>
            <person name="Yang B."/>
            <person name="Zhang G."/>
            <person name="Yang H."/>
            <person name="Wang J."/>
            <person name="Spillane C."/>
            <person name="Cook D.R."/>
            <person name="May G.D."/>
            <person name="Xu X."/>
            <person name="Jackson S.A."/>
        </authorList>
    </citation>
    <scope>NUCLEOTIDE SEQUENCE [LARGE SCALE GENOMIC DNA]</scope>
    <source>
        <strain evidence="2">cv. Asha</strain>
    </source>
</reference>
<keyword evidence="2" id="KW-1185">Reference proteome</keyword>
<dbReference type="EMBL" id="CM003608">
    <property type="protein sequence ID" value="KYP66726.1"/>
    <property type="molecule type" value="Genomic_DNA"/>
</dbReference>
<gene>
    <name evidence="1" type="ORF">KK1_013033</name>
</gene>
<dbReference type="Proteomes" id="UP000075243">
    <property type="component" value="Chromosome 6"/>
</dbReference>
<evidence type="ECO:0000313" key="1">
    <source>
        <dbReference type="EMBL" id="KYP66726.1"/>
    </source>
</evidence>
<protein>
    <submittedName>
        <fullName evidence="1">Uncharacterized protein</fullName>
    </submittedName>
</protein>
<organism evidence="1 2">
    <name type="scientific">Cajanus cajan</name>
    <name type="common">Pigeon pea</name>
    <name type="synonym">Cajanus indicus</name>
    <dbReference type="NCBI Taxonomy" id="3821"/>
    <lineage>
        <taxon>Eukaryota</taxon>
        <taxon>Viridiplantae</taxon>
        <taxon>Streptophyta</taxon>
        <taxon>Embryophyta</taxon>
        <taxon>Tracheophyta</taxon>
        <taxon>Spermatophyta</taxon>
        <taxon>Magnoliopsida</taxon>
        <taxon>eudicotyledons</taxon>
        <taxon>Gunneridae</taxon>
        <taxon>Pentapetalae</taxon>
        <taxon>rosids</taxon>
        <taxon>fabids</taxon>
        <taxon>Fabales</taxon>
        <taxon>Fabaceae</taxon>
        <taxon>Papilionoideae</taxon>
        <taxon>50 kb inversion clade</taxon>
        <taxon>NPAAA clade</taxon>
        <taxon>indigoferoid/millettioid clade</taxon>
        <taxon>Phaseoleae</taxon>
        <taxon>Cajanus</taxon>
    </lineage>
</organism>
<evidence type="ECO:0000313" key="2">
    <source>
        <dbReference type="Proteomes" id="UP000075243"/>
    </source>
</evidence>
<accession>A0A151TIC1</accession>
<proteinExistence type="predicted"/>
<dbReference type="Gramene" id="C.cajan_12644.t">
    <property type="protein sequence ID" value="C.cajan_12644.t.cds1"/>
    <property type="gene ID" value="C.cajan_12644"/>
</dbReference>
<sequence>WEELDNYYLILQCRCDALPNVKKFHKEYQIMRFVNSLNEGFSLVYSQIMMMKPLPYLNHIFSTIVQFESQNGLASDITGDLSISINIVNAKKSYGRNR</sequence>